<name>A0A0M2HGY9_9MICO</name>
<keyword evidence="1" id="KW-0472">Membrane</keyword>
<dbReference type="EMBL" id="JYJB01000010">
    <property type="protein sequence ID" value="KJL46005.1"/>
    <property type="molecule type" value="Genomic_DNA"/>
</dbReference>
<dbReference type="AlphaFoldDB" id="A0A0M2HGY9"/>
<comment type="caution">
    <text evidence="2">The sequence shown here is derived from an EMBL/GenBank/DDBJ whole genome shotgun (WGS) entry which is preliminary data.</text>
</comment>
<accession>A0A0M2HGY9</accession>
<gene>
    <name evidence="2" type="ORF">RS84_02625</name>
</gene>
<dbReference type="PATRIC" id="fig|273678.4.peg.2627"/>
<keyword evidence="3" id="KW-1185">Reference proteome</keyword>
<evidence type="ECO:0000313" key="3">
    <source>
        <dbReference type="Proteomes" id="UP000033900"/>
    </source>
</evidence>
<organism evidence="2 3">
    <name type="scientific">Microbacterium hydrocarbonoxydans</name>
    <dbReference type="NCBI Taxonomy" id="273678"/>
    <lineage>
        <taxon>Bacteria</taxon>
        <taxon>Bacillati</taxon>
        <taxon>Actinomycetota</taxon>
        <taxon>Actinomycetes</taxon>
        <taxon>Micrococcales</taxon>
        <taxon>Microbacteriaceae</taxon>
        <taxon>Microbacterium</taxon>
    </lineage>
</organism>
<proteinExistence type="predicted"/>
<dbReference type="RefSeq" id="WP_045258254.1">
    <property type="nucleotide sequence ID" value="NZ_JYJB01000010.1"/>
</dbReference>
<evidence type="ECO:0000256" key="1">
    <source>
        <dbReference type="SAM" id="Phobius"/>
    </source>
</evidence>
<feature type="transmembrane region" description="Helical" evidence="1">
    <location>
        <begin position="48"/>
        <end position="71"/>
    </location>
</feature>
<dbReference type="Proteomes" id="UP000033900">
    <property type="component" value="Unassembled WGS sequence"/>
</dbReference>
<dbReference type="OrthoDB" id="3387554at2"/>
<dbReference type="STRING" id="273678.RS84_02625"/>
<reference evidence="2 3" key="1">
    <citation type="submission" date="2015-02" db="EMBL/GenBank/DDBJ databases">
        <title>Draft genome sequences of ten Microbacterium spp. with emphasis on heavy metal contaminated environments.</title>
        <authorList>
            <person name="Corretto E."/>
        </authorList>
    </citation>
    <scope>NUCLEOTIDE SEQUENCE [LARGE SCALE GENOMIC DNA]</scope>
    <source>
        <strain evidence="2 3">SA35</strain>
    </source>
</reference>
<evidence type="ECO:0000313" key="2">
    <source>
        <dbReference type="EMBL" id="KJL46005.1"/>
    </source>
</evidence>
<keyword evidence="1" id="KW-0812">Transmembrane</keyword>
<protein>
    <submittedName>
        <fullName evidence="2">Uncharacterized protein</fullName>
    </submittedName>
</protein>
<sequence length="341" mass="37064">MDLIEQVREIGSDQTRLDEASVQTARQALARETVRNERSKTIRRPVRTWAGVGGLAAGAAAVAFVIGSVVAPAAPPQASAAEVLNAAADATLTAAALDPAPGQYIRIQEVSTQTLGWRTDRSSPEGGYWDSQDQPTTAVVRQSRSLYVPADRSGDWVEDYGESTELLSISGPDATEAEAGLSQLEFNVRVDVYPGGLFEQPDAIDPEQKFHRNALDCYYDEMPRDPAELARWLEDYDYEYMSDCAPPRLGEPVEFNLAPADLRASMFRALALVDGARVERVDGDITTIAFPEGGESDWMQTVDVDTAQGLIVGRGNLDDTRWSSRIFVTIVDGIPSSVPLP</sequence>
<keyword evidence="1" id="KW-1133">Transmembrane helix</keyword>